<accession>A0AAD7ADZ5</accession>
<organism evidence="1 2">
    <name type="scientific">Mycena albidolilacea</name>
    <dbReference type="NCBI Taxonomy" id="1033008"/>
    <lineage>
        <taxon>Eukaryota</taxon>
        <taxon>Fungi</taxon>
        <taxon>Dikarya</taxon>
        <taxon>Basidiomycota</taxon>
        <taxon>Agaricomycotina</taxon>
        <taxon>Agaricomycetes</taxon>
        <taxon>Agaricomycetidae</taxon>
        <taxon>Agaricales</taxon>
        <taxon>Marasmiineae</taxon>
        <taxon>Mycenaceae</taxon>
        <taxon>Mycena</taxon>
    </lineage>
</organism>
<dbReference type="Proteomes" id="UP001218218">
    <property type="component" value="Unassembled WGS sequence"/>
</dbReference>
<dbReference type="EMBL" id="JARIHO010000009">
    <property type="protein sequence ID" value="KAJ7355481.1"/>
    <property type="molecule type" value="Genomic_DNA"/>
</dbReference>
<comment type="caution">
    <text evidence="1">The sequence shown here is derived from an EMBL/GenBank/DDBJ whole genome shotgun (WGS) entry which is preliminary data.</text>
</comment>
<evidence type="ECO:0000313" key="2">
    <source>
        <dbReference type="Proteomes" id="UP001218218"/>
    </source>
</evidence>
<dbReference type="AlphaFoldDB" id="A0AAD7ADZ5"/>
<protein>
    <submittedName>
        <fullName evidence="1">Uncharacterized protein</fullName>
    </submittedName>
</protein>
<reference evidence="1" key="1">
    <citation type="submission" date="2023-03" db="EMBL/GenBank/DDBJ databases">
        <title>Massive genome expansion in bonnet fungi (Mycena s.s.) driven by repeated elements and novel gene families across ecological guilds.</title>
        <authorList>
            <consortium name="Lawrence Berkeley National Laboratory"/>
            <person name="Harder C.B."/>
            <person name="Miyauchi S."/>
            <person name="Viragh M."/>
            <person name="Kuo A."/>
            <person name="Thoen E."/>
            <person name="Andreopoulos B."/>
            <person name="Lu D."/>
            <person name="Skrede I."/>
            <person name="Drula E."/>
            <person name="Henrissat B."/>
            <person name="Morin E."/>
            <person name="Kohler A."/>
            <person name="Barry K."/>
            <person name="LaButti K."/>
            <person name="Morin E."/>
            <person name="Salamov A."/>
            <person name="Lipzen A."/>
            <person name="Mereny Z."/>
            <person name="Hegedus B."/>
            <person name="Baldrian P."/>
            <person name="Stursova M."/>
            <person name="Weitz H."/>
            <person name="Taylor A."/>
            <person name="Grigoriev I.V."/>
            <person name="Nagy L.G."/>
            <person name="Martin F."/>
            <person name="Kauserud H."/>
        </authorList>
    </citation>
    <scope>NUCLEOTIDE SEQUENCE</scope>
    <source>
        <strain evidence="1">CBHHK002</strain>
    </source>
</reference>
<gene>
    <name evidence="1" type="ORF">DFH08DRAFT_1076554</name>
</gene>
<dbReference type="Gene3D" id="3.60.130.30">
    <property type="match status" value="1"/>
</dbReference>
<sequence>MDELLENESLQCMATYLISVFQLLCFSIYSDYHCTKQTLLQNNPHLRRTFPRSPFTVVTANLGPVSVSSPHTDTTNKADSMCLITALGTFDPDQGGHLVCWDYNLLIRFPPGCSALCCSTDLFLAHYRQNSSAGKSTSGAIT</sequence>
<evidence type="ECO:0000313" key="1">
    <source>
        <dbReference type="EMBL" id="KAJ7355481.1"/>
    </source>
</evidence>
<keyword evidence="2" id="KW-1185">Reference proteome</keyword>
<name>A0AAD7ADZ5_9AGAR</name>
<proteinExistence type="predicted"/>